<evidence type="ECO:0000256" key="1">
    <source>
        <dbReference type="SAM" id="Phobius"/>
    </source>
</evidence>
<keyword evidence="1" id="KW-0812">Transmembrane</keyword>
<accession>A0A182WNV1</accession>
<evidence type="ECO:0000313" key="3">
    <source>
        <dbReference type="Proteomes" id="UP000075920"/>
    </source>
</evidence>
<organism evidence="2 3">
    <name type="scientific">Anopheles minimus</name>
    <dbReference type="NCBI Taxonomy" id="112268"/>
    <lineage>
        <taxon>Eukaryota</taxon>
        <taxon>Metazoa</taxon>
        <taxon>Ecdysozoa</taxon>
        <taxon>Arthropoda</taxon>
        <taxon>Hexapoda</taxon>
        <taxon>Insecta</taxon>
        <taxon>Pterygota</taxon>
        <taxon>Neoptera</taxon>
        <taxon>Endopterygota</taxon>
        <taxon>Diptera</taxon>
        <taxon>Nematocera</taxon>
        <taxon>Culicoidea</taxon>
        <taxon>Culicidae</taxon>
        <taxon>Anophelinae</taxon>
        <taxon>Anopheles</taxon>
    </lineage>
</organism>
<evidence type="ECO:0008006" key="4">
    <source>
        <dbReference type="Google" id="ProtNLM"/>
    </source>
</evidence>
<dbReference type="VEuPathDB" id="VectorBase:AMIN014376"/>
<feature type="transmembrane region" description="Helical" evidence="1">
    <location>
        <begin position="27"/>
        <end position="46"/>
    </location>
</feature>
<dbReference type="EnsemblMetazoa" id="AMIN014376-RA">
    <property type="protein sequence ID" value="AMIN014376-PA"/>
    <property type="gene ID" value="AMIN014376"/>
</dbReference>
<dbReference type="Proteomes" id="UP000075920">
    <property type="component" value="Unassembled WGS sequence"/>
</dbReference>
<keyword evidence="1" id="KW-0472">Membrane</keyword>
<reference evidence="3" key="1">
    <citation type="submission" date="2013-03" db="EMBL/GenBank/DDBJ databases">
        <title>The Genome Sequence of Anopheles minimus MINIMUS1.</title>
        <authorList>
            <consortium name="The Broad Institute Genomics Platform"/>
            <person name="Neafsey D.E."/>
            <person name="Walton C."/>
            <person name="Walker B."/>
            <person name="Young S.K."/>
            <person name="Zeng Q."/>
            <person name="Gargeya S."/>
            <person name="Fitzgerald M."/>
            <person name="Haas B."/>
            <person name="Abouelleil A."/>
            <person name="Allen A.W."/>
            <person name="Alvarado L."/>
            <person name="Arachchi H.M."/>
            <person name="Berlin A.M."/>
            <person name="Chapman S.B."/>
            <person name="Gainer-Dewar J."/>
            <person name="Goldberg J."/>
            <person name="Griggs A."/>
            <person name="Gujja S."/>
            <person name="Hansen M."/>
            <person name="Howarth C."/>
            <person name="Imamovic A."/>
            <person name="Ireland A."/>
            <person name="Larimer J."/>
            <person name="McCowan C."/>
            <person name="Murphy C."/>
            <person name="Pearson M."/>
            <person name="Poon T.W."/>
            <person name="Priest M."/>
            <person name="Roberts A."/>
            <person name="Saif S."/>
            <person name="Shea T."/>
            <person name="Sisk P."/>
            <person name="Sykes S."/>
            <person name="Wortman J."/>
            <person name="Nusbaum C."/>
            <person name="Birren B."/>
        </authorList>
    </citation>
    <scope>NUCLEOTIDE SEQUENCE [LARGE SCALE GENOMIC DNA]</scope>
    <source>
        <strain evidence="3">MINIMUS1</strain>
    </source>
</reference>
<keyword evidence="3" id="KW-1185">Reference proteome</keyword>
<proteinExistence type="predicted"/>
<name>A0A182WNV1_9DIPT</name>
<evidence type="ECO:0000313" key="2">
    <source>
        <dbReference type="EnsemblMetazoa" id="AMIN014376-PA"/>
    </source>
</evidence>
<protein>
    <recommendedName>
        <fullName evidence="4">Transmembrane protein</fullName>
    </recommendedName>
</protein>
<sequence length="48" mass="5563">MEKTITKAKKHNNINQQCGSKCNPSTFLLILQTILWFIVLLCPKFVQQ</sequence>
<dbReference type="AlphaFoldDB" id="A0A182WNV1"/>
<keyword evidence="1" id="KW-1133">Transmembrane helix</keyword>
<reference evidence="2" key="2">
    <citation type="submission" date="2020-05" db="UniProtKB">
        <authorList>
            <consortium name="EnsemblMetazoa"/>
        </authorList>
    </citation>
    <scope>IDENTIFICATION</scope>
    <source>
        <strain evidence="2">MINIMUS1</strain>
    </source>
</reference>